<reference evidence="2 3" key="1">
    <citation type="submission" date="2019-02" db="EMBL/GenBank/DDBJ databases">
        <title>Bacterial novel species isolated from soil.</title>
        <authorList>
            <person name="Jung H.-Y."/>
        </authorList>
    </citation>
    <scope>NUCLEOTIDE SEQUENCE [LARGE SCALE GENOMIC DNA]</scope>
    <source>
        <strain evidence="2 3">1-3-3-3</strain>
    </source>
</reference>
<keyword evidence="1" id="KW-0812">Transmembrane</keyword>
<dbReference type="InterPro" id="IPR025356">
    <property type="entry name" value="DUF4260"/>
</dbReference>
<organism evidence="2 3">
    <name type="scientific">Hymenobacter persicinus</name>
    <dbReference type="NCBI Taxonomy" id="2025506"/>
    <lineage>
        <taxon>Bacteria</taxon>
        <taxon>Pseudomonadati</taxon>
        <taxon>Bacteroidota</taxon>
        <taxon>Cytophagia</taxon>
        <taxon>Cytophagales</taxon>
        <taxon>Hymenobacteraceae</taxon>
        <taxon>Hymenobacter</taxon>
    </lineage>
</organism>
<dbReference type="EMBL" id="SEWE01000053">
    <property type="protein sequence ID" value="RYU76739.1"/>
    <property type="molecule type" value="Genomic_DNA"/>
</dbReference>
<dbReference type="Pfam" id="PF14079">
    <property type="entry name" value="DUF4260"/>
    <property type="match status" value="1"/>
</dbReference>
<feature type="transmembrane region" description="Helical" evidence="1">
    <location>
        <begin position="12"/>
        <end position="30"/>
    </location>
</feature>
<gene>
    <name evidence="2" type="ORF">EWM57_18265</name>
</gene>
<comment type="caution">
    <text evidence="2">The sequence shown here is derived from an EMBL/GenBank/DDBJ whole genome shotgun (WGS) entry which is preliminary data.</text>
</comment>
<feature type="transmembrane region" description="Helical" evidence="1">
    <location>
        <begin position="63"/>
        <end position="88"/>
    </location>
</feature>
<keyword evidence="1" id="KW-1133">Transmembrane helix</keyword>
<dbReference type="AlphaFoldDB" id="A0A4Q5L7E9"/>
<evidence type="ECO:0000313" key="2">
    <source>
        <dbReference type="EMBL" id="RYU76739.1"/>
    </source>
</evidence>
<keyword evidence="3" id="KW-1185">Reference proteome</keyword>
<dbReference type="RefSeq" id="WP_129922720.1">
    <property type="nucleotide sequence ID" value="NZ_SEWE01000053.1"/>
</dbReference>
<name>A0A4Q5L7E9_9BACT</name>
<dbReference type="OrthoDB" id="9813911at2"/>
<protein>
    <submittedName>
        <fullName evidence="2">DUF4260 family protein</fullName>
    </submittedName>
</protein>
<proteinExistence type="predicted"/>
<evidence type="ECO:0000313" key="3">
    <source>
        <dbReference type="Proteomes" id="UP000294155"/>
    </source>
</evidence>
<dbReference type="Proteomes" id="UP000294155">
    <property type="component" value="Unassembled WGS sequence"/>
</dbReference>
<keyword evidence="1" id="KW-0472">Membrane</keyword>
<accession>A0A4Q5L7E9</accession>
<evidence type="ECO:0000256" key="1">
    <source>
        <dbReference type="SAM" id="Phobius"/>
    </source>
</evidence>
<sequence>MKNLLKFEELAQLLAAGYVFAHLPYAWWVFPATLFLPDLSMLGYLAGPRLGAASYNLGHHKALALAVGLLGLVLAVPALQLAGTMLFAHAAFDRTMGYGLKYATGFKFTHLGAIGQPELA</sequence>